<dbReference type="Gene3D" id="3.90.1720.10">
    <property type="entry name" value="endopeptidase domain like (from Nostoc punctiforme)"/>
    <property type="match status" value="1"/>
</dbReference>
<dbReference type="OrthoDB" id="9805070at2"/>
<dbReference type="Proteomes" id="UP000014160">
    <property type="component" value="Unassembled WGS sequence"/>
</dbReference>
<comment type="caution">
    <text evidence="7">The sequence shown here is derived from an EMBL/GenBank/DDBJ whole genome shotgun (WGS) entry which is preliminary data.</text>
</comment>
<dbReference type="eggNOG" id="COG0791">
    <property type="taxonomic scope" value="Bacteria"/>
</dbReference>
<evidence type="ECO:0000256" key="3">
    <source>
        <dbReference type="ARBA" id="ARBA00022801"/>
    </source>
</evidence>
<keyword evidence="3" id="KW-0378">Hydrolase</keyword>
<evidence type="ECO:0000313" key="9">
    <source>
        <dbReference type="Proteomes" id="UP000013750"/>
    </source>
</evidence>
<dbReference type="Pfam" id="PF00877">
    <property type="entry name" value="NLPC_P60"/>
    <property type="match status" value="1"/>
</dbReference>
<dbReference type="SUPFAM" id="SSF54001">
    <property type="entry name" value="Cysteine proteinases"/>
    <property type="match status" value="1"/>
</dbReference>
<evidence type="ECO:0000256" key="5">
    <source>
        <dbReference type="SAM" id="MobiDB-lite"/>
    </source>
</evidence>
<dbReference type="PATRIC" id="fig|1158614.3.peg.1561"/>
<dbReference type="EMBL" id="AJDQ01000006">
    <property type="protein sequence ID" value="EOI57336.1"/>
    <property type="molecule type" value="Genomic_DNA"/>
</dbReference>
<name>R2VI60_9ENTE</name>
<dbReference type="NCBIfam" id="TIGR01665">
    <property type="entry name" value="put_anti_recept"/>
    <property type="match status" value="1"/>
</dbReference>
<dbReference type="Pfam" id="PF18013">
    <property type="entry name" value="Phage_lysozyme2"/>
    <property type="match status" value="1"/>
</dbReference>
<sequence length="941" mass="103935">MKPRIYKPSETDFSHNGLGILSDCSKCEVYEVANGKYELELEYPLGTRFDEYFENDYQIKAKPNDQEEYHIFFIDDKDIDTFMDTVTIYAQSRTNRLGRRVVTTALVDSKTAQQAMNIIENNMDKKSDIRLYSDNTTVSSTLFEVRNVLNCIAGEQGSLLQYWGGEIKREPFKLSLLKRRGRNNVGTIRYGKDLSGLKVKLDWSGVKTKIIPYVDAQGAEGTSNRIYGSAVNSEYINNYPDVYTEHVQFTEEQGAKDLKSLNNVAKSYFKSINPGCDKPKISITIEFNKLTDSEEAKEFAKIRNYGLFDTFKVYHKKYKLYFESTVSGVQFDSLSEKTIKLEAGDTQVAFYQQQAVTIQDKLKDYATNNYMSGFNDYVSSMITGQGSAGGYVVLWPKEKPSNIFIMDNPDLNKAKEVLRMNKNGIAFSKNGWNGPFNSAWTLDSIFNANFIKTGIIQADVFENSFSNTGDTLKLVKGLLQIWNNKKKIMELTKKGMQFWSGNKEIGTIGTTDSTGNPFPNASTPTPIPDNALVIRTEGNGKYILISPNKDKGFVMLSNGTTIHFGDMNIQGKVQIYKDVDIKGKLTLSGREVFPGQGGGSSGSPGGQANGWNGQYPAEVQTSAEKFAWQAWVTLLSLGYSPAAAAGILGNINGEAGPSMNPDIDQIGGPAYGAIQFDGSAYPIAGVSATSNGREYVQSLFRVSGIAGNYREMAPQMRLVDWANSNGQWIGAVAPTTVAGFKAMTDPSQAAFVFEKNFERPRDSHPDRQGYAVYWYNKFKDLKIPQANSDIVSIAKSLLGYFTYQLIHGEAYIGSVANPDRNGVTDCSGYVWLVLAKAGYRVPANMQWYTGSMAGDARSTHNWFREINENEARAGDVVIYNVGGGAGANGHTAILLENYRGNDTQIIQMGGDSRFSGVNASTIGYSFGSLLGGDRCLARAVK</sequence>
<keyword evidence="2" id="KW-0645">Protease</keyword>
<feature type="domain" description="NlpC/P60" evidence="6">
    <location>
        <begin position="791"/>
        <end position="936"/>
    </location>
</feature>
<feature type="region of interest" description="Disordered" evidence="5">
    <location>
        <begin position="592"/>
        <end position="614"/>
    </location>
</feature>
<organism evidence="7 9">
    <name type="scientific">Enterococcus gilvus ATCC BAA-350</name>
    <dbReference type="NCBI Taxonomy" id="1158614"/>
    <lineage>
        <taxon>Bacteria</taxon>
        <taxon>Bacillati</taxon>
        <taxon>Bacillota</taxon>
        <taxon>Bacilli</taxon>
        <taxon>Lactobacillales</taxon>
        <taxon>Enterococcaceae</taxon>
        <taxon>Enterococcus</taxon>
    </lineage>
</organism>
<keyword evidence="10" id="KW-1185">Reference proteome</keyword>
<evidence type="ECO:0000313" key="10">
    <source>
        <dbReference type="Proteomes" id="UP000014160"/>
    </source>
</evidence>
<dbReference type="PROSITE" id="PS51935">
    <property type="entry name" value="NLPC_P60"/>
    <property type="match status" value="1"/>
</dbReference>
<dbReference type="InterPro" id="IPR038765">
    <property type="entry name" value="Papain-like_cys_pep_sf"/>
</dbReference>
<proteinExistence type="inferred from homology"/>
<dbReference type="GO" id="GO:0006508">
    <property type="term" value="P:proteolysis"/>
    <property type="evidence" value="ECO:0007669"/>
    <property type="project" value="UniProtKB-KW"/>
</dbReference>
<dbReference type="eggNOG" id="COG4926">
    <property type="taxonomic scope" value="Bacteria"/>
</dbReference>
<evidence type="ECO:0000313" key="8">
    <source>
        <dbReference type="EMBL" id="EOW83090.1"/>
    </source>
</evidence>
<dbReference type="EMBL" id="ASWH01000001">
    <property type="protein sequence ID" value="EOW83090.1"/>
    <property type="molecule type" value="Genomic_DNA"/>
</dbReference>
<evidence type="ECO:0000256" key="1">
    <source>
        <dbReference type="ARBA" id="ARBA00007074"/>
    </source>
</evidence>
<dbReference type="Gene3D" id="1.10.530.10">
    <property type="match status" value="1"/>
</dbReference>
<dbReference type="HOGENOM" id="CLU_015042_0_0_9"/>
<comment type="similarity">
    <text evidence="1">Belongs to the peptidase C40 family.</text>
</comment>
<dbReference type="Pfam" id="PF06605">
    <property type="entry name" value="Prophage_tail"/>
    <property type="match status" value="1"/>
</dbReference>
<evidence type="ECO:0000259" key="6">
    <source>
        <dbReference type="PROSITE" id="PS51935"/>
    </source>
</evidence>
<evidence type="ECO:0000256" key="4">
    <source>
        <dbReference type="ARBA" id="ARBA00022807"/>
    </source>
</evidence>
<evidence type="ECO:0000256" key="2">
    <source>
        <dbReference type="ARBA" id="ARBA00022670"/>
    </source>
</evidence>
<dbReference type="Proteomes" id="UP000013750">
    <property type="component" value="Unassembled WGS sequence"/>
</dbReference>
<reference evidence="7 9" key="1">
    <citation type="submission" date="2013-02" db="EMBL/GenBank/DDBJ databases">
        <title>The Genome Sequence of Enterococcus gilvus ATCC BAA-350.</title>
        <authorList>
            <consortium name="The Broad Institute Genome Sequencing Platform"/>
            <consortium name="The Broad Institute Genome Sequencing Center for Infectious Disease"/>
            <person name="Earl A.M."/>
            <person name="Gilmore M.S."/>
            <person name="Lebreton F."/>
            <person name="Walker B."/>
            <person name="Young S.K."/>
            <person name="Zeng Q."/>
            <person name="Gargeya S."/>
            <person name="Fitzgerald M."/>
            <person name="Haas B."/>
            <person name="Abouelleil A."/>
            <person name="Alvarado L."/>
            <person name="Arachchi H.M."/>
            <person name="Berlin A.M."/>
            <person name="Chapman S.B."/>
            <person name="Dewar J."/>
            <person name="Goldberg J."/>
            <person name="Griggs A."/>
            <person name="Gujja S."/>
            <person name="Hansen M."/>
            <person name="Howarth C."/>
            <person name="Imamovic A."/>
            <person name="Larimer J."/>
            <person name="McCowan C."/>
            <person name="Murphy C."/>
            <person name="Neiman D."/>
            <person name="Pearson M."/>
            <person name="Priest M."/>
            <person name="Roberts A."/>
            <person name="Saif S."/>
            <person name="Shea T."/>
            <person name="Sisk P."/>
            <person name="Sykes S."/>
            <person name="Wortman J."/>
            <person name="Nusbaum C."/>
            <person name="Birren B."/>
        </authorList>
    </citation>
    <scope>NUCLEOTIDE SEQUENCE [LARGE SCALE GENOMIC DNA]</scope>
    <source>
        <strain evidence="7 9">ATCC BAA-350</strain>
    </source>
</reference>
<dbReference type="GO" id="GO:0008234">
    <property type="term" value="F:cysteine-type peptidase activity"/>
    <property type="evidence" value="ECO:0007669"/>
    <property type="project" value="UniProtKB-KW"/>
</dbReference>
<dbReference type="InterPro" id="IPR007119">
    <property type="entry name" value="Phage_tail_spike_N"/>
</dbReference>
<dbReference type="InterPro" id="IPR041219">
    <property type="entry name" value="Phage_lysozyme2"/>
</dbReference>
<dbReference type="RefSeq" id="WP_010779967.1">
    <property type="nucleotide sequence ID" value="NZ_ASWH01000001.1"/>
</dbReference>
<gene>
    <name evidence="8" type="ORF">I592_02417</name>
    <name evidence="7" type="ORF">UKC_01550</name>
</gene>
<feature type="compositionally biased region" description="Gly residues" evidence="5">
    <location>
        <begin position="595"/>
        <end position="608"/>
    </location>
</feature>
<keyword evidence="4" id="KW-0788">Thiol protease</keyword>
<evidence type="ECO:0000313" key="7">
    <source>
        <dbReference type="EMBL" id="EOI57336.1"/>
    </source>
</evidence>
<dbReference type="AlphaFoldDB" id="R2VI60"/>
<dbReference type="InterPro" id="IPR000064">
    <property type="entry name" value="NLP_P60_dom"/>
</dbReference>
<protein>
    <submittedName>
        <fullName evidence="7">Phage minor structural protein</fullName>
    </submittedName>
</protein>
<dbReference type="InterPro" id="IPR010572">
    <property type="entry name" value="Tail_dom"/>
</dbReference>
<accession>R2VI60</accession>
<reference evidence="8 10" key="2">
    <citation type="submission" date="2013-03" db="EMBL/GenBank/DDBJ databases">
        <title>The Genome Sequence of Enterococcus gilvus ATCC BAA-350 (PacBio/Illumina hybrid assembly).</title>
        <authorList>
            <consortium name="The Broad Institute Genomics Platform"/>
            <consortium name="The Broad Institute Genome Sequencing Center for Infectious Disease"/>
            <person name="Earl A."/>
            <person name="Russ C."/>
            <person name="Gilmore M."/>
            <person name="Surin D."/>
            <person name="Walker B."/>
            <person name="Young S."/>
            <person name="Zeng Q."/>
            <person name="Gargeya S."/>
            <person name="Fitzgerald M."/>
            <person name="Haas B."/>
            <person name="Abouelleil A."/>
            <person name="Allen A.W."/>
            <person name="Alvarado L."/>
            <person name="Arachchi H.M."/>
            <person name="Berlin A.M."/>
            <person name="Chapman S.B."/>
            <person name="Gainer-Dewar J."/>
            <person name="Goldberg J."/>
            <person name="Griggs A."/>
            <person name="Gujja S."/>
            <person name="Hansen M."/>
            <person name="Howarth C."/>
            <person name="Imamovic A."/>
            <person name="Ireland A."/>
            <person name="Larimer J."/>
            <person name="McCowan C."/>
            <person name="Murphy C."/>
            <person name="Pearson M."/>
            <person name="Poon T.W."/>
            <person name="Priest M."/>
            <person name="Roberts A."/>
            <person name="Saif S."/>
            <person name="Shea T."/>
            <person name="Sisk P."/>
            <person name="Sykes S."/>
            <person name="Wortman J."/>
            <person name="Nusbaum C."/>
            <person name="Birren B."/>
        </authorList>
    </citation>
    <scope>NUCLEOTIDE SEQUENCE [LARGE SCALE GENOMIC DNA]</scope>
    <source>
        <strain evidence="8 10">ATCC BAA-350</strain>
    </source>
</reference>